<comment type="caution">
    <text evidence="4">The sequence shown here is derived from an EMBL/GenBank/DDBJ whole genome shotgun (WGS) entry which is preliminary data.</text>
</comment>
<dbReference type="PANTHER" id="PTHR16184">
    <property type="entry name" value="ELONGATOR COMPLEX PROTEIN 6"/>
    <property type="match status" value="1"/>
</dbReference>
<evidence type="ECO:0000256" key="2">
    <source>
        <dbReference type="ARBA" id="ARBA00008837"/>
    </source>
</evidence>
<dbReference type="InterPro" id="IPR027417">
    <property type="entry name" value="P-loop_NTPase"/>
</dbReference>
<evidence type="ECO:0000256" key="1">
    <source>
        <dbReference type="ARBA" id="ARBA00005043"/>
    </source>
</evidence>
<protein>
    <recommendedName>
        <fullName evidence="3">Elongator complex protein 6</fullName>
    </recommendedName>
</protein>
<dbReference type="AlphaFoldDB" id="A0AAW1D0Z7"/>
<dbReference type="EMBL" id="JAPXFL010000008">
    <property type="protein sequence ID" value="KAK9502803.1"/>
    <property type="molecule type" value="Genomic_DNA"/>
</dbReference>
<reference evidence="4 5" key="1">
    <citation type="submission" date="2022-12" db="EMBL/GenBank/DDBJ databases">
        <title>Chromosome-level genome assembly of true bugs.</title>
        <authorList>
            <person name="Ma L."/>
            <person name="Li H."/>
        </authorList>
    </citation>
    <scope>NUCLEOTIDE SEQUENCE [LARGE SCALE GENOMIC DNA]</scope>
    <source>
        <strain evidence="4">Lab_2022b</strain>
    </source>
</reference>
<dbReference type="Pfam" id="PF09807">
    <property type="entry name" value="ELP6"/>
    <property type="match status" value="1"/>
</dbReference>
<dbReference type="GO" id="GO:0002098">
    <property type="term" value="P:tRNA wobble uridine modification"/>
    <property type="evidence" value="ECO:0007669"/>
    <property type="project" value="InterPro"/>
</dbReference>
<proteinExistence type="inferred from homology"/>
<organism evidence="4 5">
    <name type="scientific">Rhynocoris fuscipes</name>
    <dbReference type="NCBI Taxonomy" id="488301"/>
    <lineage>
        <taxon>Eukaryota</taxon>
        <taxon>Metazoa</taxon>
        <taxon>Ecdysozoa</taxon>
        <taxon>Arthropoda</taxon>
        <taxon>Hexapoda</taxon>
        <taxon>Insecta</taxon>
        <taxon>Pterygota</taxon>
        <taxon>Neoptera</taxon>
        <taxon>Paraneoptera</taxon>
        <taxon>Hemiptera</taxon>
        <taxon>Heteroptera</taxon>
        <taxon>Panheteroptera</taxon>
        <taxon>Cimicomorpha</taxon>
        <taxon>Reduviidae</taxon>
        <taxon>Harpactorinae</taxon>
        <taxon>Harpactorini</taxon>
        <taxon>Rhynocoris</taxon>
    </lineage>
</organism>
<dbReference type="InterPro" id="IPR018627">
    <property type="entry name" value="ELP6"/>
</dbReference>
<evidence type="ECO:0000313" key="5">
    <source>
        <dbReference type="Proteomes" id="UP001461498"/>
    </source>
</evidence>
<dbReference type="CDD" id="cd19495">
    <property type="entry name" value="Elp6"/>
    <property type="match status" value="1"/>
</dbReference>
<dbReference type="PANTHER" id="PTHR16184:SF6">
    <property type="entry name" value="ELONGATOR COMPLEX PROTEIN 6"/>
    <property type="match status" value="1"/>
</dbReference>
<gene>
    <name evidence="4" type="ORF">O3M35_011507</name>
</gene>
<accession>A0AAW1D0Z7</accession>
<comment type="pathway">
    <text evidence="1">tRNA modification; 5-methoxycarbonylmethyl-2-thiouridine-tRNA biosynthesis.</text>
</comment>
<evidence type="ECO:0000256" key="3">
    <source>
        <dbReference type="ARBA" id="ARBA00020263"/>
    </source>
</evidence>
<dbReference type="GO" id="GO:0033588">
    <property type="term" value="C:elongator holoenzyme complex"/>
    <property type="evidence" value="ECO:0007669"/>
    <property type="project" value="InterPro"/>
</dbReference>
<dbReference type="Gene3D" id="3.40.50.300">
    <property type="entry name" value="P-loop containing nucleotide triphosphate hydrolases"/>
    <property type="match status" value="1"/>
</dbReference>
<keyword evidence="5" id="KW-1185">Reference proteome</keyword>
<dbReference type="Proteomes" id="UP001461498">
    <property type="component" value="Unassembled WGS sequence"/>
</dbReference>
<comment type="similarity">
    <text evidence="2">Belongs to the ELP6 family.</text>
</comment>
<name>A0AAW1D0Z7_9HEMI</name>
<evidence type="ECO:0000313" key="4">
    <source>
        <dbReference type="EMBL" id="KAK9502803.1"/>
    </source>
</evidence>
<sequence>MTSFRKEFSLDKFDLSGKLIGIFEEPNVEGNFAVNYFIWESLREQNSSCCLLTLKHTFNHYFHVGLKLGYNLTTQKSRAIVYEALGTLINQDQNYFSSTDETNLKNLFFILKKETELLLEKYENVFLIIDDISILLSLGFQHNDIIKFCHYLRTFQNKNITVIVLIHFSEDDKESLYLKSFFEQNSDIKFFVSSLKTGTAQDVTGSIKMTVKSSALESFTNCKLCHYKLTDRNIKVFPPGFM</sequence>